<organism evidence="1 2">
    <name type="scientific">Malus domestica</name>
    <name type="common">Apple</name>
    <name type="synonym">Pyrus malus</name>
    <dbReference type="NCBI Taxonomy" id="3750"/>
    <lineage>
        <taxon>Eukaryota</taxon>
        <taxon>Viridiplantae</taxon>
        <taxon>Streptophyta</taxon>
        <taxon>Embryophyta</taxon>
        <taxon>Tracheophyta</taxon>
        <taxon>Spermatophyta</taxon>
        <taxon>Magnoliopsida</taxon>
        <taxon>eudicotyledons</taxon>
        <taxon>Gunneridae</taxon>
        <taxon>Pentapetalae</taxon>
        <taxon>rosids</taxon>
        <taxon>fabids</taxon>
        <taxon>Rosales</taxon>
        <taxon>Rosaceae</taxon>
        <taxon>Amygdaloideae</taxon>
        <taxon>Maleae</taxon>
        <taxon>Malus</taxon>
    </lineage>
</organism>
<accession>A0A498KCW3</accession>
<dbReference type="EMBL" id="RDQH01000329">
    <property type="protein sequence ID" value="RXI04204.1"/>
    <property type="molecule type" value="Genomic_DNA"/>
</dbReference>
<sequence length="70" mass="8244">MKLFAGLIDGSRKIVSRVVLKQVKVFGLVHQAEELYMEDMKKPFTHHDCWEICKGRVLFQHPPQERLDHV</sequence>
<name>A0A498KCW3_MALDO</name>
<comment type="caution">
    <text evidence="1">The sequence shown here is derived from an EMBL/GenBank/DDBJ whole genome shotgun (WGS) entry which is preliminary data.</text>
</comment>
<keyword evidence="2" id="KW-1185">Reference proteome</keyword>
<proteinExistence type="predicted"/>
<dbReference type="AlphaFoldDB" id="A0A498KCW3"/>
<gene>
    <name evidence="1" type="ORF">DVH24_038478</name>
</gene>
<evidence type="ECO:0000313" key="2">
    <source>
        <dbReference type="Proteomes" id="UP000290289"/>
    </source>
</evidence>
<dbReference type="Proteomes" id="UP000290289">
    <property type="component" value="Chromosome 3"/>
</dbReference>
<protein>
    <submittedName>
        <fullName evidence="1">Uncharacterized protein</fullName>
    </submittedName>
</protein>
<reference evidence="1 2" key="1">
    <citation type="submission" date="2018-10" db="EMBL/GenBank/DDBJ databases">
        <title>A high-quality apple genome assembly.</title>
        <authorList>
            <person name="Hu J."/>
        </authorList>
    </citation>
    <scope>NUCLEOTIDE SEQUENCE [LARGE SCALE GENOMIC DNA]</scope>
    <source>
        <strain evidence="2">cv. HFTH1</strain>
        <tissue evidence="1">Young leaf</tissue>
    </source>
</reference>
<evidence type="ECO:0000313" key="1">
    <source>
        <dbReference type="EMBL" id="RXI04204.1"/>
    </source>
</evidence>